<evidence type="ECO:0000256" key="2">
    <source>
        <dbReference type="ARBA" id="ARBA00022475"/>
    </source>
</evidence>
<evidence type="ECO:0000256" key="3">
    <source>
        <dbReference type="ARBA" id="ARBA00022692"/>
    </source>
</evidence>
<evidence type="ECO:0000256" key="6">
    <source>
        <dbReference type="SAM" id="Phobius"/>
    </source>
</evidence>
<evidence type="ECO:0000313" key="7">
    <source>
        <dbReference type="EMBL" id="MFA9461310.1"/>
    </source>
</evidence>
<comment type="subcellular location">
    <subcellularLocation>
        <location evidence="1">Cell membrane</location>
        <topology evidence="1">Multi-pass membrane protein</topology>
    </subcellularLocation>
</comment>
<dbReference type="InterPro" id="IPR020948">
    <property type="entry name" value="P_starv_induced_PsiE-like"/>
</dbReference>
<dbReference type="Proteomes" id="UP001575181">
    <property type="component" value="Unassembled WGS sequence"/>
</dbReference>
<evidence type="ECO:0000256" key="4">
    <source>
        <dbReference type="ARBA" id="ARBA00022989"/>
    </source>
</evidence>
<comment type="caution">
    <text evidence="7">The sequence shown here is derived from an EMBL/GenBank/DDBJ whole genome shotgun (WGS) entry which is preliminary data.</text>
</comment>
<keyword evidence="4 6" id="KW-1133">Transmembrane helix</keyword>
<evidence type="ECO:0000313" key="8">
    <source>
        <dbReference type="Proteomes" id="UP001575181"/>
    </source>
</evidence>
<accession>A0ABV4TXM0</accession>
<evidence type="ECO:0000256" key="5">
    <source>
        <dbReference type="ARBA" id="ARBA00023136"/>
    </source>
</evidence>
<keyword evidence="3 6" id="KW-0812">Transmembrane</keyword>
<dbReference type="Pfam" id="PF06146">
    <property type="entry name" value="PsiE"/>
    <property type="match status" value="1"/>
</dbReference>
<proteinExistence type="predicted"/>
<organism evidence="7 8">
    <name type="scientific">Thiohalorhabdus methylotrophus</name>
    <dbReference type="NCBI Taxonomy" id="3242694"/>
    <lineage>
        <taxon>Bacteria</taxon>
        <taxon>Pseudomonadati</taxon>
        <taxon>Pseudomonadota</taxon>
        <taxon>Gammaproteobacteria</taxon>
        <taxon>Thiohalorhabdales</taxon>
        <taxon>Thiohalorhabdaceae</taxon>
        <taxon>Thiohalorhabdus</taxon>
    </lineage>
</organism>
<evidence type="ECO:0000256" key="1">
    <source>
        <dbReference type="ARBA" id="ARBA00004651"/>
    </source>
</evidence>
<keyword evidence="5 6" id="KW-0472">Membrane</keyword>
<feature type="transmembrane region" description="Helical" evidence="6">
    <location>
        <begin position="74"/>
        <end position="95"/>
    </location>
</feature>
<sequence length="135" mass="15371">MEQAPRERYLMALYERFEQVVALVLVGIIALERKHSILRCAVREASLIQVKTVLVFGILALARKLIILDLESSSAIQVMALSVAVVAPGGVYWLMRERDERKERQSAASRPEERPGHLQRAWRPTRPIALCARRL</sequence>
<keyword evidence="8" id="KW-1185">Reference proteome</keyword>
<gene>
    <name evidence="7" type="ORF">ACERLL_10780</name>
</gene>
<name>A0ABV4TXM0_9GAMM</name>
<reference evidence="7 8" key="1">
    <citation type="submission" date="2024-08" db="EMBL/GenBank/DDBJ databases">
        <title>Whole-genome sequencing of halo(alkali)philic microorganisms from hypersaline lakes.</title>
        <authorList>
            <person name="Sorokin D.Y."/>
            <person name="Merkel A.Y."/>
            <person name="Messina E."/>
            <person name="Yakimov M."/>
        </authorList>
    </citation>
    <scope>NUCLEOTIDE SEQUENCE [LARGE SCALE GENOMIC DNA]</scope>
    <source>
        <strain evidence="7 8">Cl-TMA</strain>
    </source>
</reference>
<keyword evidence="2" id="KW-1003">Cell membrane</keyword>
<dbReference type="EMBL" id="JBGUAW010000007">
    <property type="protein sequence ID" value="MFA9461310.1"/>
    <property type="molecule type" value="Genomic_DNA"/>
</dbReference>
<dbReference type="RefSeq" id="WP_373656099.1">
    <property type="nucleotide sequence ID" value="NZ_JBGUAW010000007.1"/>
</dbReference>
<protein>
    <submittedName>
        <fullName evidence="7">Phosphate-starvation-inducible PsiE family protein</fullName>
    </submittedName>
</protein>